<evidence type="ECO:0000256" key="1">
    <source>
        <dbReference type="SAM" id="MobiDB-lite"/>
    </source>
</evidence>
<protein>
    <recommendedName>
        <fullName evidence="4">GIY-YIG domain-containing protein</fullName>
    </recommendedName>
</protein>
<sequence length="189" mass="22155">MSSIKCFGLFWRRDLVELDDFWIYGWRPKSLSSTEPDEPETQINFQSGVYVLQNDQRENLYIGQAGRGKSKIGPRLWAHTRNNNRDRWSHFSWFGLTDPKRLPKGSVDDQSEADETEDNARPISFALNELEALLISVGEPALNKRGGDWGDAKEYLQWSHYEDVHLRELYSQNKKLKKRLKRIEKRLGQ</sequence>
<dbReference type="Proteomes" id="UP000294563">
    <property type="component" value="Unassembled WGS sequence"/>
</dbReference>
<gene>
    <name evidence="2" type="ORF">BDE40_0049</name>
</gene>
<reference evidence="2 3" key="1">
    <citation type="submission" date="2019-03" db="EMBL/GenBank/DDBJ databases">
        <title>Genomic Encyclopedia of Archaeal and Bacterial Type Strains, Phase II (KMG-II): from individual species to whole genera.</title>
        <authorList>
            <person name="Goeker M."/>
        </authorList>
    </citation>
    <scope>NUCLEOTIDE SEQUENCE [LARGE SCALE GENOMIC DNA]</scope>
    <source>
        <strain evidence="2 3">DSM 29467</strain>
    </source>
</reference>
<proteinExistence type="predicted"/>
<dbReference type="RefSeq" id="WP_134011735.1">
    <property type="nucleotide sequence ID" value="NZ_SOBH01000001.1"/>
</dbReference>
<evidence type="ECO:0008006" key="4">
    <source>
        <dbReference type="Google" id="ProtNLM"/>
    </source>
</evidence>
<feature type="region of interest" description="Disordered" evidence="1">
    <location>
        <begin position="102"/>
        <end position="121"/>
    </location>
</feature>
<organism evidence="2 3">
    <name type="scientific">Litoreibacter halocynthiae</name>
    <dbReference type="NCBI Taxonomy" id="1242689"/>
    <lineage>
        <taxon>Bacteria</taxon>
        <taxon>Pseudomonadati</taxon>
        <taxon>Pseudomonadota</taxon>
        <taxon>Alphaproteobacteria</taxon>
        <taxon>Rhodobacterales</taxon>
        <taxon>Roseobacteraceae</taxon>
        <taxon>Litoreibacter</taxon>
    </lineage>
</organism>
<evidence type="ECO:0000313" key="2">
    <source>
        <dbReference type="EMBL" id="TDT76778.1"/>
    </source>
</evidence>
<accession>A0A4R7LLH0</accession>
<evidence type="ECO:0000313" key="3">
    <source>
        <dbReference type="Proteomes" id="UP000294563"/>
    </source>
</evidence>
<name>A0A4R7LLH0_9RHOB</name>
<keyword evidence="3" id="KW-1185">Reference proteome</keyword>
<dbReference type="EMBL" id="SOBH01000001">
    <property type="protein sequence ID" value="TDT76778.1"/>
    <property type="molecule type" value="Genomic_DNA"/>
</dbReference>
<dbReference type="AlphaFoldDB" id="A0A4R7LLH0"/>
<comment type="caution">
    <text evidence="2">The sequence shown here is derived from an EMBL/GenBank/DDBJ whole genome shotgun (WGS) entry which is preliminary data.</text>
</comment>
<dbReference type="OrthoDB" id="1493526at2"/>